<dbReference type="InterPro" id="IPR001586">
    <property type="entry name" value="Beta-lactam_class-C_AS"/>
</dbReference>
<comment type="similarity">
    <text evidence="1 5">Belongs to the class-C beta-lactamase family.</text>
</comment>
<evidence type="ECO:0000313" key="8">
    <source>
        <dbReference type="Proteomes" id="UP000014463"/>
    </source>
</evidence>
<accession>S2KQ26</accession>
<dbReference type="Gene3D" id="3.40.710.10">
    <property type="entry name" value="DD-peptidase/beta-lactamase superfamily"/>
    <property type="match status" value="1"/>
</dbReference>
<dbReference type="InterPro" id="IPR012338">
    <property type="entry name" value="Beta-lactam/transpept-like"/>
</dbReference>
<name>S2KQ26_LITA3</name>
<dbReference type="GO" id="GO:0008800">
    <property type="term" value="F:beta-lactamase activity"/>
    <property type="evidence" value="ECO:0007669"/>
    <property type="project" value="UniProtKB-UniRule"/>
</dbReference>
<evidence type="ECO:0000259" key="6">
    <source>
        <dbReference type="Pfam" id="PF00144"/>
    </source>
</evidence>
<sequence length="49" mass="5185">MAVTPDGNRYYFNYGIASKGSGQPVSEDTLFEIGSVSKTFTATLAAHAI</sequence>
<keyword evidence="8" id="KW-1185">Reference proteome</keyword>
<protein>
    <recommendedName>
        <fullName evidence="2 5">Beta-lactamase</fullName>
        <ecNumber evidence="2 5">3.5.2.6</ecNumber>
    </recommendedName>
</protein>
<dbReference type="eggNOG" id="COG1680">
    <property type="taxonomic scope" value="Bacteria"/>
</dbReference>
<evidence type="ECO:0000256" key="2">
    <source>
        <dbReference type="ARBA" id="ARBA00012865"/>
    </source>
</evidence>
<dbReference type="GO" id="GO:0046677">
    <property type="term" value="P:response to antibiotic"/>
    <property type="evidence" value="ECO:0007669"/>
    <property type="project" value="UniProtKB-UniRule"/>
</dbReference>
<dbReference type="GO" id="GO:0030288">
    <property type="term" value="C:outer membrane-bounded periplasmic space"/>
    <property type="evidence" value="ECO:0007669"/>
    <property type="project" value="InterPro"/>
</dbReference>
<dbReference type="AlphaFoldDB" id="S2KQ26"/>
<organism evidence="7 8">
    <name type="scientific">Litchfieldella anticariensis (strain DSM 16096 / CECT 5854 / CIP 108499 / LMG 22089 / FP35)</name>
    <name type="common">Halomonas anticariensis</name>
    <dbReference type="NCBI Taxonomy" id="1121939"/>
    <lineage>
        <taxon>Bacteria</taxon>
        <taxon>Pseudomonadati</taxon>
        <taxon>Pseudomonadota</taxon>
        <taxon>Gammaproteobacteria</taxon>
        <taxon>Oceanospirillales</taxon>
        <taxon>Halomonadaceae</taxon>
        <taxon>Litchfieldella</taxon>
    </lineage>
</organism>
<comment type="caution">
    <text evidence="7">The sequence shown here is derived from an EMBL/GenBank/DDBJ whole genome shotgun (WGS) entry which is preliminary data.</text>
</comment>
<evidence type="ECO:0000256" key="3">
    <source>
        <dbReference type="ARBA" id="ARBA00022801"/>
    </source>
</evidence>
<evidence type="ECO:0000313" key="7">
    <source>
        <dbReference type="EMBL" id="EPC03985.1"/>
    </source>
</evidence>
<dbReference type="Proteomes" id="UP000014463">
    <property type="component" value="Unassembled WGS sequence"/>
</dbReference>
<dbReference type="EC" id="3.5.2.6" evidence="2 5"/>
<keyword evidence="4 5" id="KW-0046">Antibiotic resistance</keyword>
<reference evidence="7 8" key="1">
    <citation type="journal article" date="2013" name="Genome Announc.">
        <title>Draft genome sequence of the moderately halophilic gammaproteobacterium Halomonas anticariensis FP35.</title>
        <authorList>
            <person name="Tahrioui A."/>
            <person name="Quesada E."/>
            <person name="Llamas I."/>
        </authorList>
    </citation>
    <scope>NUCLEOTIDE SEQUENCE [LARGE SCALE GENOMIC DNA]</scope>
    <source>
        <strain evidence="8">DSM 16096 / CECT 5854 / LMG 22089 / FP35</strain>
    </source>
</reference>
<dbReference type="EMBL" id="ASTJ01000011">
    <property type="protein sequence ID" value="EPC03985.1"/>
    <property type="molecule type" value="Genomic_DNA"/>
</dbReference>
<feature type="domain" description="Beta-lactamase-related" evidence="6">
    <location>
        <begin position="2"/>
        <end position="47"/>
    </location>
</feature>
<dbReference type="STRING" id="1121939.L861_01395"/>
<dbReference type="PATRIC" id="fig|1121939.11.peg.262"/>
<evidence type="ECO:0000256" key="4">
    <source>
        <dbReference type="ARBA" id="ARBA00023251"/>
    </source>
</evidence>
<evidence type="ECO:0000256" key="1">
    <source>
        <dbReference type="ARBA" id="ARBA00007840"/>
    </source>
</evidence>
<gene>
    <name evidence="7" type="ORF">L861_01395</name>
</gene>
<keyword evidence="3 5" id="KW-0378">Hydrolase</keyword>
<evidence type="ECO:0000256" key="5">
    <source>
        <dbReference type="RuleBase" id="RU361140"/>
    </source>
</evidence>
<proteinExistence type="inferred from homology"/>
<dbReference type="InterPro" id="IPR001466">
    <property type="entry name" value="Beta-lactam-related"/>
</dbReference>
<comment type="catalytic activity">
    <reaction evidence="5">
        <text>a beta-lactam + H2O = a substituted beta-amino acid</text>
        <dbReference type="Rhea" id="RHEA:20401"/>
        <dbReference type="ChEBI" id="CHEBI:15377"/>
        <dbReference type="ChEBI" id="CHEBI:35627"/>
        <dbReference type="ChEBI" id="CHEBI:140347"/>
        <dbReference type="EC" id="3.5.2.6"/>
    </reaction>
</comment>
<dbReference type="Pfam" id="PF00144">
    <property type="entry name" value="Beta-lactamase"/>
    <property type="match status" value="1"/>
</dbReference>
<dbReference type="SUPFAM" id="SSF56601">
    <property type="entry name" value="beta-lactamase/transpeptidase-like"/>
    <property type="match status" value="1"/>
</dbReference>
<dbReference type="PROSITE" id="PS00336">
    <property type="entry name" value="BETA_LACTAMASE_C"/>
    <property type="match status" value="1"/>
</dbReference>
<dbReference type="GO" id="GO:0017001">
    <property type="term" value="P:antibiotic catabolic process"/>
    <property type="evidence" value="ECO:0007669"/>
    <property type="project" value="InterPro"/>
</dbReference>